<name>N0A6T3_9AGAM</name>
<dbReference type="AlphaFoldDB" id="N0A6T3"/>
<proteinExistence type="predicted"/>
<geneLocation type="mitochondrion" evidence="1"/>
<protein>
    <submittedName>
        <fullName evidence="1">Uncharacterized protein</fullName>
    </submittedName>
</protein>
<dbReference type="EMBL" id="KC352446">
    <property type="protein sequence ID" value="AGK45354.1"/>
    <property type="molecule type" value="Genomic_DNA"/>
</dbReference>
<dbReference type="RefSeq" id="YP_008081977.1">
    <property type="nucleotide sequence ID" value="NC_021436.1"/>
</dbReference>
<accession>N0A6T3</accession>
<dbReference type="GeneID" id="16029585"/>
<evidence type="ECO:0000313" key="1">
    <source>
        <dbReference type="EMBL" id="AGK45354.1"/>
    </source>
</evidence>
<sequence>MFYEFILGMTSLFIFGRPLFIFLEKIKSCSVFRRTEAIFVEDRTAKAVRPIQIYASKNHRFFAGASVRRKIPLKVPPKGGRSPRMVDACKQAS</sequence>
<organism evidence="1">
    <name type="scientific">Rhizoctonia solani</name>
    <dbReference type="NCBI Taxonomy" id="456999"/>
    <lineage>
        <taxon>Eukaryota</taxon>
        <taxon>Fungi</taxon>
        <taxon>Dikarya</taxon>
        <taxon>Basidiomycota</taxon>
        <taxon>Agaricomycotina</taxon>
        <taxon>Agaricomycetes</taxon>
        <taxon>Cantharellales</taxon>
        <taxon>Ceratobasidiaceae</taxon>
        <taxon>Rhizoctonia</taxon>
    </lineage>
</organism>
<gene>
    <name evidence="1" type="ORF">RSOL_m00110</name>
</gene>
<reference evidence="1" key="1">
    <citation type="submission" date="2012-12" db="EMBL/GenBank/DDBJ databases">
        <authorList>
            <person name="Pakala S."/>
            <person name="Fedorova N."/>
            <person name="Joardar V."/>
            <person name="Shabalina S."/>
            <person name="Hostetler J."/>
            <person name="Pakala S."/>
            <person name="Zafar N."/>
            <person name="Nierman W."/>
            <person name="Cubeta M."/>
        </authorList>
    </citation>
    <scope>NUCLEOTIDE SEQUENCE</scope>
    <source>
        <strain evidence="1">AG3 Rhs1AP</strain>
    </source>
</reference>
<reference evidence="1" key="2">
    <citation type="journal article" date="2014" name="FEMS Microbiol. Lett.">
        <title>Mobile elements and mitochondrial genome expansion in the soil fungus and potato pathogen Rhizoctonia solani AG-3.</title>
        <authorList>
            <person name="Losada L."/>
            <person name="Pakala S.B."/>
            <person name="Fedorova N.D."/>
            <person name="Joardar V."/>
            <person name="Shabalina S.A."/>
            <person name="Hostetler J."/>
            <person name="Pakala S.M."/>
            <person name="Zafar N."/>
            <person name="Thomas E."/>
            <person name="Rodriguez-Carres M."/>
            <person name="Dean R."/>
            <person name="Vilgalys R."/>
            <person name="Nierman W.C."/>
            <person name="Cubeta M.A."/>
        </authorList>
    </citation>
    <scope>NUCLEOTIDE SEQUENCE</scope>
    <source>
        <strain evidence="1">AG3 Rhs1AP</strain>
    </source>
</reference>
<keyword evidence="1" id="KW-0496">Mitochondrion</keyword>